<name>A0ABP9EMD9_9FLAO</name>
<dbReference type="EMBL" id="BAABJH010000001">
    <property type="protein sequence ID" value="GAA4882792.1"/>
    <property type="molecule type" value="Genomic_DNA"/>
</dbReference>
<feature type="domain" description="Bacterial sugar transferase" evidence="2">
    <location>
        <begin position="1"/>
        <end position="137"/>
    </location>
</feature>
<accession>A0ABP9EMD9</accession>
<keyword evidence="4" id="KW-1185">Reference proteome</keyword>
<evidence type="ECO:0000313" key="4">
    <source>
        <dbReference type="Proteomes" id="UP001500433"/>
    </source>
</evidence>
<gene>
    <name evidence="3" type="ORF">GCM10023311_01130</name>
</gene>
<dbReference type="PANTHER" id="PTHR30576">
    <property type="entry name" value="COLANIC BIOSYNTHESIS UDP-GLUCOSE LIPID CARRIER TRANSFERASE"/>
    <property type="match status" value="1"/>
</dbReference>
<evidence type="ECO:0000259" key="2">
    <source>
        <dbReference type="Pfam" id="PF02397"/>
    </source>
</evidence>
<sequence length="159" mass="18364">MLKDSENMGDGLLTVREDPRVLPFGKFLRKSKINEIPQLINIIKGDMSIVGPRPLIYNPYKSGVGEKVYKTRPGLTGIGSIMFRDEEHLLSTTKLDKTYFYDNYISPYKGELEMWYQKNLSFITDIKVIFCTAWVIVFSESKLPYKLFKGLPTKPKELQ</sequence>
<comment type="similarity">
    <text evidence="1">Belongs to the bacterial sugar transferase family.</text>
</comment>
<organism evidence="3 4">
    <name type="scientific">Flaviramulus aquimarinus</name>
    <dbReference type="NCBI Taxonomy" id="1170456"/>
    <lineage>
        <taxon>Bacteria</taxon>
        <taxon>Pseudomonadati</taxon>
        <taxon>Bacteroidota</taxon>
        <taxon>Flavobacteriia</taxon>
        <taxon>Flavobacteriales</taxon>
        <taxon>Flavobacteriaceae</taxon>
        <taxon>Flaviramulus</taxon>
    </lineage>
</organism>
<protein>
    <recommendedName>
        <fullName evidence="2">Bacterial sugar transferase domain-containing protein</fullName>
    </recommendedName>
</protein>
<dbReference type="Pfam" id="PF02397">
    <property type="entry name" value="Bac_transf"/>
    <property type="match status" value="1"/>
</dbReference>
<dbReference type="InterPro" id="IPR003362">
    <property type="entry name" value="Bact_transf"/>
</dbReference>
<evidence type="ECO:0000256" key="1">
    <source>
        <dbReference type="ARBA" id="ARBA00006464"/>
    </source>
</evidence>
<proteinExistence type="inferred from homology"/>
<dbReference type="PANTHER" id="PTHR30576:SF20">
    <property type="entry name" value="QUINOVOSAMINEPHOSPHOTRANSFERAE-RELATED"/>
    <property type="match status" value="1"/>
</dbReference>
<evidence type="ECO:0000313" key="3">
    <source>
        <dbReference type="EMBL" id="GAA4882792.1"/>
    </source>
</evidence>
<reference evidence="4" key="1">
    <citation type="journal article" date="2019" name="Int. J. Syst. Evol. Microbiol.">
        <title>The Global Catalogue of Microorganisms (GCM) 10K type strain sequencing project: providing services to taxonomists for standard genome sequencing and annotation.</title>
        <authorList>
            <consortium name="The Broad Institute Genomics Platform"/>
            <consortium name="The Broad Institute Genome Sequencing Center for Infectious Disease"/>
            <person name="Wu L."/>
            <person name="Ma J."/>
        </authorList>
    </citation>
    <scope>NUCLEOTIDE SEQUENCE [LARGE SCALE GENOMIC DNA]</scope>
    <source>
        <strain evidence="4">JCM 18274</strain>
    </source>
</reference>
<comment type="caution">
    <text evidence="3">The sequence shown here is derived from an EMBL/GenBank/DDBJ whole genome shotgun (WGS) entry which is preliminary data.</text>
</comment>
<dbReference type="Proteomes" id="UP001500433">
    <property type="component" value="Unassembled WGS sequence"/>
</dbReference>